<dbReference type="Pfam" id="PF01261">
    <property type="entry name" value="AP_endonuc_2"/>
    <property type="match status" value="1"/>
</dbReference>
<dbReference type="GO" id="GO:0016853">
    <property type="term" value="F:isomerase activity"/>
    <property type="evidence" value="ECO:0007669"/>
    <property type="project" value="UniProtKB-KW"/>
</dbReference>
<dbReference type="SUPFAM" id="SSF51658">
    <property type="entry name" value="Xylose isomerase-like"/>
    <property type="match status" value="1"/>
</dbReference>
<dbReference type="AlphaFoldDB" id="A0A090DQL9"/>
<reference evidence="3" key="1">
    <citation type="submission" date="2014-08" db="EMBL/GenBank/DDBJ databases">
        <authorList>
            <person name="Moulin L."/>
        </authorList>
    </citation>
    <scope>NUCLEOTIDE SEQUENCE [LARGE SCALE GENOMIC DNA]</scope>
</reference>
<keyword evidence="2" id="KW-0413">Isomerase</keyword>
<dbReference type="InterPro" id="IPR050312">
    <property type="entry name" value="IolE/XylAMocC-like"/>
</dbReference>
<dbReference type="Proteomes" id="UP000045285">
    <property type="component" value="Unassembled WGS sequence"/>
</dbReference>
<dbReference type="InterPro" id="IPR013022">
    <property type="entry name" value="Xyl_isomerase-like_TIM-brl"/>
</dbReference>
<feature type="domain" description="Xylose isomerase-like TIM barrel" evidence="1">
    <location>
        <begin position="20"/>
        <end position="265"/>
    </location>
</feature>
<sequence>MYPAIFARTYPLGSVDQLLSAIARDGYEGMQFNLSCLGLASLPDSVPAGDLTAFAEAARERSLAIAGLSGTYNMAHPDVAVRRAARARFANVVAAAPLLGAPIVTLCTGSRSADDMWAAHPGNASVDAWTDMRAELDAALELAERHDVRLGIEPEPGNVVADAVLARRILDEVRNPRLGIILDAANLVGDRLSDQARVMEEAVDLLGENLILAHAKDIDRAGKVVATGAGAVDLHRFLRLLRSCGFDQAVVAHGFEHKDAAASGAALRALLKDVS</sequence>
<proteinExistence type="predicted"/>
<dbReference type="STRING" id="69974.MPLDJ20_170011"/>
<evidence type="ECO:0000313" key="3">
    <source>
        <dbReference type="Proteomes" id="UP000045285"/>
    </source>
</evidence>
<dbReference type="Gene3D" id="3.20.20.150">
    <property type="entry name" value="Divalent-metal-dependent TIM barrel enzymes"/>
    <property type="match status" value="1"/>
</dbReference>
<gene>
    <name evidence="2" type="ORF">MPL3356_290041</name>
</gene>
<organism evidence="2 3">
    <name type="scientific">Mesorhizobium plurifarium</name>
    <dbReference type="NCBI Taxonomy" id="69974"/>
    <lineage>
        <taxon>Bacteria</taxon>
        <taxon>Pseudomonadati</taxon>
        <taxon>Pseudomonadota</taxon>
        <taxon>Alphaproteobacteria</taxon>
        <taxon>Hyphomicrobiales</taxon>
        <taxon>Phyllobacteriaceae</taxon>
        <taxon>Mesorhizobium</taxon>
    </lineage>
</organism>
<dbReference type="PANTHER" id="PTHR12110:SF21">
    <property type="entry name" value="XYLOSE ISOMERASE-LIKE TIM BARREL DOMAIN-CONTAINING PROTEIN"/>
    <property type="match status" value="1"/>
</dbReference>
<evidence type="ECO:0000259" key="1">
    <source>
        <dbReference type="Pfam" id="PF01261"/>
    </source>
</evidence>
<evidence type="ECO:0000313" key="2">
    <source>
        <dbReference type="EMBL" id="CDX18904.1"/>
    </source>
</evidence>
<keyword evidence="3" id="KW-1185">Reference proteome</keyword>
<dbReference type="InterPro" id="IPR036237">
    <property type="entry name" value="Xyl_isomerase-like_sf"/>
</dbReference>
<dbReference type="EMBL" id="CCMZ01000022">
    <property type="protein sequence ID" value="CDX18904.1"/>
    <property type="molecule type" value="Genomic_DNA"/>
</dbReference>
<protein>
    <submittedName>
        <fullName evidence="2">Sugar phosphate isomerase/epimerase</fullName>
    </submittedName>
</protein>
<accession>A0A090DQL9</accession>
<dbReference type="PANTHER" id="PTHR12110">
    <property type="entry name" value="HYDROXYPYRUVATE ISOMERASE"/>
    <property type="match status" value="1"/>
</dbReference>
<name>A0A090DQL9_MESPL</name>